<proteinExistence type="predicted"/>
<protein>
    <submittedName>
        <fullName evidence="1">Uncharacterized protein</fullName>
    </submittedName>
</protein>
<sequence>MGVFKADKYMHKPLTMKEVGIIGTLLGGTLLDRGDKDFKHLKKISTTHLPSDYARAFETYAQKIQESQRQRKKVDLFNDHPKTDVITAFPQLIQEAYNDKGVTLFWINKGIRVSGQDVQNMTELAKYQQMWEEDCNYLEQDKARLNQAAEDILHSPLQGALAHVTDGFAVQQRRKILFAQQTTCDGYKNAIKQLQGRN</sequence>
<keyword evidence="2" id="KW-1185">Reference proteome</keyword>
<gene>
    <name evidence="1" type="ordered locus">Hfelis_16630</name>
</gene>
<dbReference type="STRING" id="936155.HFELIS_16630"/>
<accession>E7ABP2</accession>
<dbReference type="AlphaFoldDB" id="E7ABP2"/>
<dbReference type="Proteomes" id="UP000007934">
    <property type="component" value="Chromosome"/>
</dbReference>
<name>E7ABP2_HELFC</name>
<reference evidence="1 2" key="1">
    <citation type="journal article" date="2011" name="Genome Biol. Evol.">
        <title>Comparative whole genome sequence analysis of the carcinogenic bacterial model pathogen Helicobacter felis.</title>
        <authorList>
            <person name="Arnold I.C."/>
            <person name="Zigova Z."/>
            <person name="Holden M."/>
            <person name="Lawley T.D."/>
            <person name="Rad R."/>
            <person name="Dougan G."/>
            <person name="Falkow S."/>
            <person name="Bentley S.D."/>
            <person name="Muller A."/>
        </authorList>
    </citation>
    <scope>NUCLEOTIDE SEQUENCE [LARGE SCALE GENOMIC DNA]</scope>
    <source>
        <strain evidence="2">ATCC 49179 / CCUG 28539 / NCTC 12436 / CS1</strain>
    </source>
</reference>
<evidence type="ECO:0000313" key="2">
    <source>
        <dbReference type="Proteomes" id="UP000007934"/>
    </source>
</evidence>
<dbReference type="KEGG" id="hfe:HFELIS_16630"/>
<evidence type="ECO:0000313" key="1">
    <source>
        <dbReference type="EMBL" id="CBY83747.1"/>
    </source>
</evidence>
<dbReference type="HOGENOM" id="CLU_1624842_0_0_7"/>
<organism evidence="1 2">
    <name type="scientific">Helicobacter felis (strain ATCC 49179 / CCUG 28539 / NCTC 12436 / CS1)</name>
    <dbReference type="NCBI Taxonomy" id="936155"/>
    <lineage>
        <taxon>Bacteria</taxon>
        <taxon>Pseudomonadati</taxon>
        <taxon>Campylobacterota</taxon>
        <taxon>Epsilonproteobacteria</taxon>
        <taxon>Campylobacterales</taxon>
        <taxon>Helicobacteraceae</taxon>
        <taxon>Helicobacter</taxon>
    </lineage>
</organism>
<dbReference type="EMBL" id="FQ670179">
    <property type="protein sequence ID" value="CBY83747.1"/>
    <property type="molecule type" value="Genomic_DNA"/>
</dbReference>